<keyword evidence="7" id="KW-1185">Reference proteome</keyword>
<evidence type="ECO:0000256" key="4">
    <source>
        <dbReference type="ARBA" id="ARBA00023163"/>
    </source>
</evidence>
<name>A0A217EIL9_9GAMM</name>
<comment type="similarity">
    <text evidence="1">Belongs to the LysR transcriptional regulatory family.</text>
</comment>
<evidence type="ECO:0000256" key="3">
    <source>
        <dbReference type="ARBA" id="ARBA00023125"/>
    </source>
</evidence>
<dbReference type="Pfam" id="PF00126">
    <property type="entry name" value="HTH_1"/>
    <property type="match status" value="1"/>
</dbReference>
<dbReference type="InterPro" id="IPR005119">
    <property type="entry name" value="LysR_subst-bd"/>
</dbReference>
<dbReference type="GO" id="GO:0003677">
    <property type="term" value="F:DNA binding"/>
    <property type="evidence" value="ECO:0007669"/>
    <property type="project" value="UniProtKB-KW"/>
</dbReference>
<dbReference type="SUPFAM" id="SSF53850">
    <property type="entry name" value="Periplasmic binding protein-like II"/>
    <property type="match status" value="1"/>
</dbReference>
<organism evidence="6 7">
    <name type="scientific">Acinetobacter apis</name>
    <dbReference type="NCBI Taxonomy" id="1229165"/>
    <lineage>
        <taxon>Bacteria</taxon>
        <taxon>Pseudomonadati</taxon>
        <taxon>Pseudomonadota</taxon>
        <taxon>Gammaproteobacteria</taxon>
        <taxon>Moraxellales</taxon>
        <taxon>Moraxellaceae</taxon>
        <taxon>Acinetobacter</taxon>
    </lineage>
</organism>
<keyword evidence="4" id="KW-0804">Transcription</keyword>
<dbReference type="PANTHER" id="PTHR30579:SF3">
    <property type="entry name" value="TRANSCRIPTIONAL REGULATORY PROTEIN"/>
    <property type="match status" value="1"/>
</dbReference>
<dbReference type="EMBL" id="FZLN01000010">
    <property type="protein sequence ID" value="SNQ30264.1"/>
    <property type="molecule type" value="Genomic_DNA"/>
</dbReference>
<dbReference type="PROSITE" id="PS50931">
    <property type="entry name" value="HTH_LYSR"/>
    <property type="match status" value="1"/>
</dbReference>
<dbReference type="PANTHER" id="PTHR30579">
    <property type="entry name" value="TRANSCRIPTIONAL REGULATOR"/>
    <property type="match status" value="1"/>
</dbReference>
<dbReference type="InterPro" id="IPR036388">
    <property type="entry name" value="WH-like_DNA-bd_sf"/>
</dbReference>
<sequence>MNWDDLRFFTAVVQYQNLSRASKELCVSPQTVSRKITALETKLGTALFIRHPRGYKPTIDAMSLIDEVKNAEKTLTTLQNNFINKSKNFSGVVRIATPELIATEILLPSFKQFLDRHPEIDIELIVGVSSIGIAEGEADIALRLVRPERGALTIKKVGIMSSSLYAMSSDMNDLTKSKLVGWSSNIDLPSSKWLKKITGREPNLKFNNLATQKAAIQSGLGVGILPCFVAEGLKQIKQPYLLEESLWLVTHASNISTPRIRLVYDEITDIIVKNSSKLNGNY</sequence>
<dbReference type="InterPro" id="IPR036390">
    <property type="entry name" value="WH_DNA-bd_sf"/>
</dbReference>
<feature type="domain" description="HTH lysR-type" evidence="5">
    <location>
        <begin position="1"/>
        <end position="58"/>
    </location>
</feature>
<proteinExistence type="inferred from homology"/>
<evidence type="ECO:0000256" key="2">
    <source>
        <dbReference type="ARBA" id="ARBA00023015"/>
    </source>
</evidence>
<dbReference type="GO" id="GO:0003700">
    <property type="term" value="F:DNA-binding transcription factor activity"/>
    <property type="evidence" value="ECO:0007669"/>
    <property type="project" value="InterPro"/>
</dbReference>
<keyword evidence="3 6" id="KW-0238">DNA-binding</keyword>
<dbReference type="Pfam" id="PF03466">
    <property type="entry name" value="LysR_substrate"/>
    <property type="match status" value="1"/>
</dbReference>
<gene>
    <name evidence="6" type="ORF">SAMN05444584_2253</name>
</gene>
<evidence type="ECO:0000256" key="1">
    <source>
        <dbReference type="ARBA" id="ARBA00009437"/>
    </source>
</evidence>
<dbReference type="RefSeq" id="WP_088824431.1">
    <property type="nucleotide sequence ID" value="NZ_FZLN01000010.1"/>
</dbReference>
<dbReference type="InterPro" id="IPR050176">
    <property type="entry name" value="LTTR"/>
</dbReference>
<evidence type="ECO:0000259" key="5">
    <source>
        <dbReference type="PROSITE" id="PS50931"/>
    </source>
</evidence>
<accession>A0A217EIL9</accession>
<dbReference type="Gene3D" id="1.10.10.10">
    <property type="entry name" value="Winged helix-like DNA-binding domain superfamily/Winged helix DNA-binding domain"/>
    <property type="match status" value="1"/>
</dbReference>
<dbReference type="Gene3D" id="3.40.190.290">
    <property type="match status" value="1"/>
</dbReference>
<reference evidence="7" key="1">
    <citation type="submission" date="2017-06" db="EMBL/GenBank/DDBJ databases">
        <authorList>
            <person name="Varghese N."/>
            <person name="Submissions S."/>
        </authorList>
    </citation>
    <scope>NUCLEOTIDE SEQUENCE [LARGE SCALE GENOMIC DNA]</scope>
    <source>
        <strain evidence="7">ANC 5114</strain>
    </source>
</reference>
<dbReference type="Proteomes" id="UP000243463">
    <property type="component" value="Unassembled WGS sequence"/>
</dbReference>
<protein>
    <submittedName>
        <fullName evidence="6">DNA-binding transcriptional regulator, LysR family</fullName>
    </submittedName>
</protein>
<keyword evidence="2" id="KW-0805">Transcription regulation</keyword>
<dbReference type="SUPFAM" id="SSF46785">
    <property type="entry name" value="Winged helix' DNA-binding domain"/>
    <property type="match status" value="1"/>
</dbReference>
<dbReference type="AlphaFoldDB" id="A0A217EIL9"/>
<evidence type="ECO:0000313" key="6">
    <source>
        <dbReference type="EMBL" id="SNQ30264.1"/>
    </source>
</evidence>
<dbReference type="OrthoDB" id="570111at2"/>
<evidence type="ECO:0000313" key="7">
    <source>
        <dbReference type="Proteomes" id="UP000243463"/>
    </source>
</evidence>
<dbReference type="InterPro" id="IPR000847">
    <property type="entry name" value="LysR_HTH_N"/>
</dbReference>